<name>A0A0B5E5U6_9RHOB</name>
<dbReference type="HOGENOM" id="CLU_096085_0_1_5"/>
<dbReference type="Gene3D" id="2.60.40.1880">
    <property type="entry name" value="Invasion associated locus B (IalB) protein"/>
    <property type="match status" value="1"/>
</dbReference>
<accession>A0A0B5E5U6</accession>
<evidence type="ECO:0000313" key="3">
    <source>
        <dbReference type="Proteomes" id="UP000031521"/>
    </source>
</evidence>
<dbReference type="KEGG" id="cid:P73_3676"/>
<sequence length="167" mass="17624">MTRLLTTLRTSLLLPAIFLAGGAGAALAQAAPSAWNSQCISPSRKVEGICTASHRVSIQETGQTLFMIELRTRPDTEVTDFILTGPTGFYLPDGIGLAVDGTGISTPEVTRCDPNSCYAQVDLTAEDVAAMKKGKALQLRFSPSRGNSQTIEISLAGFTAAYDGIAR</sequence>
<gene>
    <name evidence="2" type="ORF">P73_3676</name>
</gene>
<dbReference type="RefSeq" id="WP_043870733.1">
    <property type="nucleotide sequence ID" value="NZ_CP004393.1"/>
</dbReference>
<dbReference type="InterPro" id="IPR010642">
    <property type="entry name" value="Invasion_prot_B"/>
</dbReference>
<dbReference type="EMBL" id="CP004393">
    <property type="protein sequence ID" value="AJE48391.1"/>
    <property type="molecule type" value="Genomic_DNA"/>
</dbReference>
<dbReference type="Pfam" id="PF06776">
    <property type="entry name" value="IalB"/>
    <property type="match status" value="1"/>
</dbReference>
<protein>
    <submittedName>
        <fullName evidence="2">Invasion associated locus B family protein</fullName>
    </submittedName>
</protein>
<keyword evidence="1" id="KW-0732">Signal</keyword>
<dbReference type="Proteomes" id="UP000031521">
    <property type="component" value="Chromosome"/>
</dbReference>
<dbReference type="InterPro" id="IPR038696">
    <property type="entry name" value="IalB_sf"/>
</dbReference>
<evidence type="ECO:0000313" key="2">
    <source>
        <dbReference type="EMBL" id="AJE48391.1"/>
    </source>
</evidence>
<keyword evidence="3" id="KW-1185">Reference proteome</keyword>
<dbReference type="AlphaFoldDB" id="A0A0B5E5U6"/>
<feature type="chain" id="PRO_5002101904" evidence="1">
    <location>
        <begin position="26"/>
        <end position="167"/>
    </location>
</feature>
<organism evidence="2 3">
    <name type="scientific">Celeribacter indicus</name>
    <dbReference type="NCBI Taxonomy" id="1208324"/>
    <lineage>
        <taxon>Bacteria</taxon>
        <taxon>Pseudomonadati</taxon>
        <taxon>Pseudomonadota</taxon>
        <taxon>Alphaproteobacteria</taxon>
        <taxon>Rhodobacterales</taxon>
        <taxon>Roseobacteraceae</taxon>
        <taxon>Celeribacter</taxon>
    </lineage>
</organism>
<feature type="signal peptide" evidence="1">
    <location>
        <begin position="1"/>
        <end position="25"/>
    </location>
</feature>
<dbReference type="OrthoDB" id="8017994at2"/>
<proteinExistence type="predicted"/>
<dbReference type="STRING" id="1208324.P73_3676"/>
<evidence type="ECO:0000256" key="1">
    <source>
        <dbReference type="SAM" id="SignalP"/>
    </source>
</evidence>
<reference evidence="2 3" key="1">
    <citation type="journal article" date="2014" name="Int. J. Syst. Evol. Microbiol.">
        <title>Celeribacter indicus sp. nov., a polycyclic aromatic hydrocarbon-degrading bacterium from deep-sea sediment and reclassification of Huaishuia halophila as Celeribacter halophilus comb. nov.</title>
        <authorList>
            <person name="Lai Q."/>
            <person name="Cao J."/>
            <person name="Yuan J."/>
            <person name="Li F."/>
            <person name="Shao Z."/>
        </authorList>
    </citation>
    <scope>NUCLEOTIDE SEQUENCE [LARGE SCALE GENOMIC DNA]</scope>
    <source>
        <strain evidence="2">P73</strain>
    </source>
</reference>